<name>A0AAD9IVR1_9ANNE</name>
<evidence type="ECO:0000256" key="1">
    <source>
        <dbReference type="SAM" id="MobiDB-lite"/>
    </source>
</evidence>
<dbReference type="EMBL" id="JAODUP010001042">
    <property type="protein sequence ID" value="KAK2141779.1"/>
    <property type="molecule type" value="Genomic_DNA"/>
</dbReference>
<organism evidence="2 3">
    <name type="scientific">Paralvinella palmiformis</name>
    <dbReference type="NCBI Taxonomy" id="53620"/>
    <lineage>
        <taxon>Eukaryota</taxon>
        <taxon>Metazoa</taxon>
        <taxon>Spiralia</taxon>
        <taxon>Lophotrochozoa</taxon>
        <taxon>Annelida</taxon>
        <taxon>Polychaeta</taxon>
        <taxon>Sedentaria</taxon>
        <taxon>Canalipalpata</taxon>
        <taxon>Terebellida</taxon>
        <taxon>Terebelliformia</taxon>
        <taxon>Alvinellidae</taxon>
        <taxon>Paralvinella</taxon>
    </lineage>
</organism>
<reference evidence="2" key="1">
    <citation type="journal article" date="2023" name="Mol. Biol. Evol.">
        <title>Third-Generation Sequencing Reveals the Adaptive Role of the Epigenome in Three Deep-Sea Polychaetes.</title>
        <authorList>
            <person name="Perez M."/>
            <person name="Aroh O."/>
            <person name="Sun Y."/>
            <person name="Lan Y."/>
            <person name="Juniper S.K."/>
            <person name="Young C.R."/>
            <person name="Angers B."/>
            <person name="Qian P.Y."/>
        </authorList>
    </citation>
    <scope>NUCLEOTIDE SEQUENCE</scope>
    <source>
        <strain evidence="2">P08H-3</strain>
    </source>
</reference>
<dbReference type="Proteomes" id="UP001208570">
    <property type="component" value="Unassembled WGS sequence"/>
</dbReference>
<protein>
    <recommendedName>
        <fullName evidence="4">MATH domain-containing protein</fullName>
    </recommendedName>
</protein>
<feature type="compositionally biased region" description="Basic and acidic residues" evidence="1">
    <location>
        <begin position="301"/>
        <end position="326"/>
    </location>
</feature>
<dbReference type="SUPFAM" id="SSF49599">
    <property type="entry name" value="TRAF domain-like"/>
    <property type="match status" value="1"/>
</dbReference>
<proteinExistence type="predicted"/>
<keyword evidence="3" id="KW-1185">Reference proteome</keyword>
<evidence type="ECO:0000313" key="2">
    <source>
        <dbReference type="EMBL" id="KAK2141779.1"/>
    </source>
</evidence>
<sequence>MPREGKDSQYHQRLCRVETNYFSFGGFDWSLMLYPNGDSRDDAGQSMVGLVRQTNFDHVCRVRYRLQLGQGNRIVDSEMMEQTVDIAGRGELYNPGYNLYHLCSSKSKLRIQMELMSVTALSEVQICPLDRSKNRGHLYDRDKQAWIIESDVSRYNLKLRLFYADIRNVPRMCLRHVMFGVSVLPLRGGHQARPIRAKGSPFYEYYSQNDPDDCFDVCTDITVESLQDADSVYLDPEFHRMTIQVEWLETHVLHHERYQRLDDINSKHKHQMLREIMALQAENYALEKQLYSYQVSIAKTETPRPKDEPEPEVRDGYRRLENDRGPHRGQNCRR</sequence>
<comment type="caution">
    <text evidence="2">The sequence shown here is derived from an EMBL/GenBank/DDBJ whole genome shotgun (WGS) entry which is preliminary data.</text>
</comment>
<dbReference type="AlphaFoldDB" id="A0AAD9IVR1"/>
<feature type="region of interest" description="Disordered" evidence="1">
    <location>
        <begin position="299"/>
        <end position="334"/>
    </location>
</feature>
<accession>A0AAD9IVR1</accession>
<gene>
    <name evidence="2" type="ORF">LSH36_1042g00007</name>
</gene>
<evidence type="ECO:0000313" key="3">
    <source>
        <dbReference type="Proteomes" id="UP001208570"/>
    </source>
</evidence>
<evidence type="ECO:0008006" key="4">
    <source>
        <dbReference type="Google" id="ProtNLM"/>
    </source>
</evidence>